<comment type="caution">
    <text evidence="1">The sequence shown here is derived from an EMBL/GenBank/DDBJ whole genome shotgun (WGS) entry which is preliminary data.</text>
</comment>
<evidence type="ECO:0000313" key="1">
    <source>
        <dbReference type="EMBL" id="MEY8770920.1"/>
    </source>
</evidence>
<dbReference type="Proteomes" id="UP001565243">
    <property type="component" value="Unassembled WGS sequence"/>
</dbReference>
<keyword evidence="2" id="KW-1185">Reference proteome</keyword>
<protein>
    <recommendedName>
        <fullName evidence="3">DUF697 domain-containing protein</fullName>
    </recommendedName>
</protein>
<dbReference type="EMBL" id="JBGFFX010000005">
    <property type="protein sequence ID" value="MEY8770920.1"/>
    <property type="molecule type" value="Genomic_DNA"/>
</dbReference>
<evidence type="ECO:0000313" key="2">
    <source>
        <dbReference type="Proteomes" id="UP001565243"/>
    </source>
</evidence>
<proteinExistence type="predicted"/>
<gene>
    <name evidence="1" type="ORF">AB6T85_10840</name>
</gene>
<dbReference type="RefSeq" id="WP_369895546.1">
    <property type="nucleotide sequence ID" value="NZ_JBGFFX010000005.1"/>
</dbReference>
<evidence type="ECO:0008006" key="3">
    <source>
        <dbReference type="Google" id="ProtNLM"/>
    </source>
</evidence>
<name>A0ABV4E7M9_9GAMM</name>
<accession>A0ABV4E7M9</accession>
<organism evidence="1 2">
    <name type="scientific">Erwinia aeris</name>
    <dbReference type="NCBI Taxonomy" id="3239803"/>
    <lineage>
        <taxon>Bacteria</taxon>
        <taxon>Pseudomonadati</taxon>
        <taxon>Pseudomonadota</taxon>
        <taxon>Gammaproteobacteria</taxon>
        <taxon>Enterobacterales</taxon>
        <taxon>Erwiniaceae</taxon>
        <taxon>Erwinia</taxon>
    </lineage>
</organism>
<sequence>MNATMLAKSIMSGVISVPMDFYLGLERTFQDLNLSDGGRRIQYRNMQDDIRVGRAIRNAFRDRNEITQIAKIIIDDSLKNLPEPALKKVYDKLIGGATSMTSRTTTQLALSSYLGSKVVSGVMLSFISRIALRGLTGTMTGGMVAQGVISRACESSRRLHMQNPQLWQKLRV</sequence>
<reference evidence="1 2" key="1">
    <citation type="submission" date="2024-07" db="EMBL/GenBank/DDBJ databases">
        <authorList>
            <person name="Hebao G."/>
        </authorList>
    </citation>
    <scope>NUCLEOTIDE SEQUENCE [LARGE SCALE GENOMIC DNA]</scope>
    <source>
        <strain evidence="1 2">ACCC 02193</strain>
    </source>
</reference>